<evidence type="ECO:0000256" key="1">
    <source>
        <dbReference type="SAM" id="Coils"/>
    </source>
</evidence>
<dbReference type="OrthoDB" id="1496063at2759"/>
<keyword evidence="1" id="KW-0175">Coiled coil</keyword>
<dbReference type="Proteomes" id="UP000655225">
    <property type="component" value="Unassembled WGS sequence"/>
</dbReference>
<reference evidence="4 5" key="1">
    <citation type="submission" date="2020-04" db="EMBL/GenBank/DDBJ databases">
        <title>Plant Genome Project.</title>
        <authorList>
            <person name="Zhang R.-G."/>
        </authorList>
    </citation>
    <scope>NUCLEOTIDE SEQUENCE [LARGE SCALE GENOMIC DNA]</scope>
    <source>
        <strain evidence="4">YNK0</strain>
        <tissue evidence="4">Leaf</tissue>
    </source>
</reference>
<sequence>MENQDNLERKKKCAAAMAAAYAAYAACIAVVHHHQYYLDKLPSTNGETTRNDIMRRLVDERETDCRNQLRMGKDAFARLVYILRGTNRLHDNVRSSVEEQLAKFLHIISYNVKNRTIGFHFRRSSETAHPDAKQFRYKPIHNYDKLLIVCGTDQATGVGAFTPKETSRSFREEEARNLDNMEDFVSLDKEVEGETGDDLADTCTQPVPASRTTSSSGLKRNNKRTRSSDVIAEKIEELGNKIEKLSESFDKSNINYDKLYEEIMKIEGVDRSFLMRAFDYVAENVTRAKVFLAYPPEERLEWLNMRMGH</sequence>
<dbReference type="InterPro" id="IPR058353">
    <property type="entry name" value="DUF8040"/>
</dbReference>
<dbReference type="EMBL" id="JABCRI010000002">
    <property type="protein sequence ID" value="KAF8410217.1"/>
    <property type="molecule type" value="Genomic_DNA"/>
</dbReference>
<proteinExistence type="predicted"/>
<dbReference type="Pfam" id="PF26138">
    <property type="entry name" value="DUF8040"/>
    <property type="match status" value="1"/>
</dbReference>
<accession>A0A834ZQ01</accession>
<feature type="domain" description="DUF8040" evidence="3">
    <location>
        <begin position="48"/>
        <end position="129"/>
    </location>
</feature>
<comment type="caution">
    <text evidence="4">The sequence shown here is derived from an EMBL/GenBank/DDBJ whole genome shotgun (WGS) entry which is preliminary data.</text>
</comment>
<gene>
    <name evidence="4" type="ORF">HHK36_002740</name>
</gene>
<name>A0A834ZQ01_TETSI</name>
<feature type="compositionally biased region" description="Polar residues" evidence="2">
    <location>
        <begin position="202"/>
        <end position="219"/>
    </location>
</feature>
<evidence type="ECO:0000313" key="5">
    <source>
        <dbReference type="Proteomes" id="UP000655225"/>
    </source>
</evidence>
<protein>
    <recommendedName>
        <fullName evidence="3">DUF8040 domain-containing protein</fullName>
    </recommendedName>
</protein>
<evidence type="ECO:0000259" key="3">
    <source>
        <dbReference type="Pfam" id="PF26138"/>
    </source>
</evidence>
<keyword evidence="5" id="KW-1185">Reference proteome</keyword>
<organism evidence="4 5">
    <name type="scientific">Tetracentron sinense</name>
    <name type="common">Spur-leaf</name>
    <dbReference type="NCBI Taxonomy" id="13715"/>
    <lineage>
        <taxon>Eukaryota</taxon>
        <taxon>Viridiplantae</taxon>
        <taxon>Streptophyta</taxon>
        <taxon>Embryophyta</taxon>
        <taxon>Tracheophyta</taxon>
        <taxon>Spermatophyta</taxon>
        <taxon>Magnoliopsida</taxon>
        <taxon>Trochodendrales</taxon>
        <taxon>Trochodendraceae</taxon>
        <taxon>Tetracentron</taxon>
    </lineage>
</organism>
<feature type="region of interest" description="Disordered" evidence="2">
    <location>
        <begin position="193"/>
        <end position="226"/>
    </location>
</feature>
<dbReference type="PANTHER" id="PTHR46929:SF3">
    <property type="entry name" value="MYB_SANT-LIKE DOMAIN-CONTAINING PROTEIN"/>
    <property type="match status" value="1"/>
</dbReference>
<dbReference type="PANTHER" id="PTHR46929">
    <property type="entry name" value="EXPRESSED PROTEIN"/>
    <property type="match status" value="1"/>
</dbReference>
<evidence type="ECO:0000313" key="4">
    <source>
        <dbReference type="EMBL" id="KAF8410217.1"/>
    </source>
</evidence>
<dbReference type="AlphaFoldDB" id="A0A834ZQ01"/>
<evidence type="ECO:0000256" key="2">
    <source>
        <dbReference type="SAM" id="MobiDB-lite"/>
    </source>
</evidence>
<feature type="coiled-coil region" evidence="1">
    <location>
        <begin position="235"/>
        <end position="262"/>
    </location>
</feature>